<dbReference type="Proteomes" id="UP001172721">
    <property type="component" value="Unassembled WGS sequence"/>
</dbReference>
<dbReference type="RefSeq" id="WP_301164040.1">
    <property type="nucleotide sequence ID" value="NZ_JAUHTR010000001.1"/>
</dbReference>
<dbReference type="Pfam" id="PF01547">
    <property type="entry name" value="SBP_bac_1"/>
    <property type="match status" value="1"/>
</dbReference>
<evidence type="ECO:0000313" key="2">
    <source>
        <dbReference type="Proteomes" id="UP001172721"/>
    </source>
</evidence>
<organism evidence="1 2">
    <name type="scientific">Fictibacillus fluitans</name>
    <dbReference type="NCBI Taxonomy" id="3058422"/>
    <lineage>
        <taxon>Bacteria</taxon>
        <taxon>Bacillati</taxon>
        <taxon>Bacillota</taxon>
        <taxon>Bacilli</taxon>
        <taxon>Bacillales</taxon>
        <taxon>Fictibacillaceae</taxon>
        <taxon>Fictibacillus</taxon>
    </lineage>
</organism>
<reference evidence="1" key="1">
    <citation type="submission" date="2023-07" db="EMBL/GenBank/DDBJ databases">
        <title>Fictibacillus sp. isolated from freshwater pond.</title>
        <authorList>
            <person name="Kirdat K."/>
            <person name="Bhat A."/>
            <person name="Mourya A."/>
            <person name="Yadav A."/>
        </authorList>
    </citation>
    <scope>NUCLEOTIDE SEQUENCE</scope>
    <source>
        <strain evidence="1">NE201</strain>
    </source>
</reference>
<keyword evidence="2" id="KW-1185">Reference proteome</keyword>
<protein>
    <submittedName>
        <fullName evidence="1">Extracellular solute-binding protein</fullName>
    </submittedName>
</protein>
<dbReference type="EMBL" id="JAUHTR010000001">
    <property type="protein sequence ID" value="MDN4522970.1"/>
    <property type="molecule type" value="Genomic_DNA"/>
</dbReference>
<dbReference type="InterPro" id="IPR050490">
    <property type="entry name" value="Bact_solute-bd_prot1"/>
</dbReference>
<dbReference type="PANTHER" id="PTHR43649">
    <property type="entry name" value="ARABINOSE-BINDING PROTEIN-RELATED"/>
    <property type="match status" value="1"/>
</dbReference>
<gene>
    <name evidence="1" type="ORF">QYB97_00710</name>
</gene>
<dbReference type="SUPFAM" id="SSF53850">
    <property type="entry name" value="Periplasmic binding protein-like II"/>
    <property type="match status" value="1"/>
</dbReference>
<name>A0ABT8HQE3_9BACL</name>
<sequence>MNTFKKGISLIFSIILITGLLTGCNSGGKNANGDGGVTLKLLMDNSTNQDGIRAVADAIEKKYNIKTEISTRPGGTEGDNVVKTRLATGDMDDLVFYNSGSLLQALNPAQNFVDLTNEPYMKDITNTFKKTVTVNKKIYGIPGGSSRVGGWLYNKKVYKKLGLSVPKTWKELMANNKKIKAAGKTAVIGTYKDDWTSQLIYLADNYNVMQKDPEFPKKYTEHKATISNSPAALRSFEKLEEVYKKGYMNKDFLATTYDNGLKMLAEGKGAHYPMLSSALTVLNKNYPDKMKDIGIFPQPGDSKNSNGFTTWMPSAFYINKNGSNVEAAKKWVKFFVSSEGLKIFASKDKPEGPFVVKNAKVPKSSYPAVKEMLPYFDSGKTGLALEFISPVKGPSLPQITTEVGSGNKTAKAGAAAYDKDVEKQAKQLGLSGW</sequence>
<evidence type="ECO:0000313" key="1">
    <source>
        <dbReference type="EMBL" id="MDN4522970.1"/>
    </source>
</evidence>
<proteinExistence type="predicted"/>
<dbReference type="Gene3D" id="3.40.190.10">
    <property type="entry name" value="Periplasmic binding protein-like II"/>
    <property type="match status" value="2"/>
</dbReference>
<dbReference type="PROSITE" id="PS51257">
    <property type="entry name" value="PROKAR_LIPOPROTEIN"/>
    <property type="match status" value="1"/>
</dbReference>
<accession>A0ABT8HQE3</accession>
<comment type="caution">
    <text evidence="1">The sequence shown here is derived from an EMBL/GenBank/DDBJ whole genome shotgun (WGS) entry which is preliminary data.</text>
</comment>
<dbReference type="InterPro" id="IPR006059">
    <property type="entry name" value="SBP"/>
</dbReference>